<name>A0A2P2PIS3_RHIMU</name>
<organism evidence="2">
    <name type="scientific">Rhizophora mucronata</name>
    <name type="common">Asiatic mangrove</name>
    <dbReference type="NCBI Taxonomy" id="61149"/>
    <lineage>
        <taxon>Eukaryota</taxon>
        <taxon>Viridiplantae</taxon>
        <taxon>Streptophyta</taxon>
        <taxon>Embryophyta</taxon>
        <taxon>Tracheophyta</taxon>
        <taxon>Spermatophyta</taxon>
        <taxon>Magnoliopsida</taxon>
        <taxon>eudicotyledons</taxon>
        <taxon>Gunneridae</taxon>
        <taxon>Pentapetalae</taxon>
        <taxon>rosids</taxon>
        <taxon>fabids</taxon>
        <taxon>Malpighiales</taxon>
        <taxon>Rhizophoraceae</taxon>
        <taxon>Rhizophora</taxon>
    </lineage>
</organism>
<keyword evidence="1" id="KW-0472">Membrane</keyword>
<feature type="transmembrane region" description="Helical" evidence="1">
    <location>
        <begin position="99"/>
        <end position="119"/>
    </location>
</feature>
<reference evidence="2" key="1">
    <citation type="submission" date="2018-02" db="EMBL/GenBank/DDBJ databases">
        <title>Rhizophora mucronata_Transcriptome.</title>
        <authorList>
            <person name="Meera S.P."/>
            <person name="Sreeshan A."/>
            <person name="Augustine A."/>
        </authorList>
    </citation>
    <scope>NUCLEOTIDE SEQUENCE</scope>
    <source>
        <tissue evidence="2">Leaf</tissue>
    </source>
</reference>
<protein>
    <submittedName>
        <fullName evidence="2">Uncharacterized protein</fullName>
    </submittedName>
</protein>
<accession>A0A2P2PIS3</accession>
<dbReference type="EMBL" id="GGEC01074190">
    <property type="protein sequence ID" value="MBX54674.1"/>
    <property type="molecule type" value="Transcribed_RNA"/>
</dbReference>
<evidence type="ECO:0000313" key="2">
    <source>
        <dbReference type="EMBL" id="MBX54674.1"/>
    </source>
</evidence>
<keyword evidence="1" id="KW-1133">Transmembrane helix</keyword>
<sequence>MTLVLHIMAAVPPKPAILITKRLLRVEVVAVEPLNMSIFYHPSNFTFNFVPLFVLADIKFSGEFMHSSGSLFNRERSRQNCTLNKVVFFWIWIDSYLDFMFLALLLYLYFLLYVVNIFLMPVHRRSKLSGIFKIKTKLYETLCYHIITGLIVSNN</sequence>
<proteinExistence type="predicted"/>
<keyword evidence="1" id="KW-0812">Transmembrane</keyword>
<evidence type="ECO:0000256" key="1">
    <source>
        <dbReference type="SAM" id="Phobius"/>
    </source>
</evidence>
<dbReference type="AlphaFoldDB" id="A0A2P2PIS3"/>